<evidence type="ECO:0000313" key="3">
    <source>
        <dbReference type="EMBL" id="MEE2041133.1"/>
    </source>
</evidence>
<proteinExistence type="predicted"/>
<name>A0ABU7KFZ1_9ACTN</name>
<reference evidence="3 4" key="1">
    <citation type="submission" date="2023-08" db="EMBL/GenBank/DDBJ databases">
        <authorList>
            <person name="Girao M."/>
            <person name="Carvalho M.F."/>
        </authorList>
    </citation>
    <scope>NUCLEOTIDE SEQUENCE [LARGE SCALE GENOMIC DNA]</scope>
    <source>
        <strain evidence="3 4">CT-R113</strain>
    </source>
</reference>
<feature type="region of interest" description="Disordered" evidence="1">
    <location>
        <begin position="27"/>
        <end position="79"/>
    </location>
</feature>
<comment type="caution">
    <text evidence="3">The sequence shown here is derived from an EMBL/GenBank/DDBJ whole genome shotgun (WGS) entry which is preliminary data.</text>
</comment>
<evidence type="ECO:0000313" key="4">
    <source>
        <dbReference type="Proteomes" id="UP001356095"/>
    </source>
</evidence>
<gene>
    <name evidence="3" type="ORF">Q8791_28310</name>
</gene>
<keyword evidence="4" id="KW-1185">Reference proteome</keyword>
<dbReference type="Proteomes" id="UP001356095">
    <property type="component" value="Unassembled WGS sequence"/>
</dbReference>
<dbReference type="RefSeq" id="WP_330094895.1">
    <property type="nucleotide sequence ID" value="NZ_JAUZMY010000042.1"/>
</dbReference>
<feature type="chain" id="PRO_5045687415" description="Lipoprotein" evidence="2">
    <location>
        <begin position="24"/>
        <end position="220"/>
    </location>
</feature>
<protein>
    <recommendedName>
        <fullName evidence="5">Lipoprotein</fullName>
    </recommendedName>
</protein>
<evidence type="ECO:0008006" key="5">
    <source>
        <dbReference type="Google" id="ProtNLM"/>
    </source>
</evidence>
<keyword evidence="2" id="KW-0732">Signal</keyword>
<evidence type="ECO:0000256" key="2">
    <source>
        <dbReference type="SAM" id="SignalP"/>
    </source>
</evidence>
<organism evidence="3 4">
    <name type="scientific">Nocardiopsis codii</name>
    <dbReference type="NCBI Taxonomy" id="3065942"/>
    <lineage>
        <taxon>Bacteria</taxon>
        <taxon>Bacillati</taxon>
        <taxon>Actinomycetota</taxon>
        <taxon>Actinomycetes</taxon>
        <taxon>Streptosporangiales</taxon>
        <taxon>Nocardiopsidaceae</taxon>
        <taxon>Nocardiopsis</taxon>
    </lineage>
</organism>
<dbReference type="EMBL" id="JAUZMY010000042">
    <property type="protein sequence ID" value="MEE2041133.1"/>
    <property type="molecule type" value="Genomic_DNA"/>
</dbReference>
<feature type="signal peptide" evidence="2">
    <location>
        <begin position="1"/>
        <end position="23"/>
    </location>
</feature>
<evidence type="ECO:0000256" key="1">
    <source>
        <dbReference type="SAM" id="MobiDB-lite"/>
    </source>
</evidence>
<sequence>MTTKRLVHVRAAALLALALSTTACLPPLGPGEDMSPTPEPAAAPSPEREEPEAEGGASTDASPSADQADPGRAAWGVPTPAPGWETVVFDENGIHQFRHETSSCQVTLQQNAAENAEGATGYPDDTIDGWVGVLEAEVGEVGVTEEPYVAVEDASGDTALFRTVALDYTGVDGEDYALRLSARWFADVEMIIASSCRAAEFTDRAGDLDAFVGLLSVQRI</sequence>
<dbReference type="PROSITE" id="PS51257">
    <property type="entry name" value="PROKAR_LIPOPROTEIN"/>
    <property type="match status" value="1"/>
</dbReference>
<accession>A0ABU7KFZ1</accession>